<sequence length="182" mass="20828">MREGLNITSLSSPIGRYKLIKKLGSGIFGEVFKATDSQAADKAVAVKVQIHFEDDDAQIHEEYKILRDFTSHPNLIDFYGVFCEKSESLRKIWFILELCDCGTVMDIVRKLKATDRKMSEEHIAYILKYTIKVSPYSTDYKHVARHIRPEMAAYKTKGLPVHLSTAESIVAYFECKLNCSRI</sequence>
<keyword evidence="3" id="KW-0963">Cytoplasm</keyword>
<dbReference type="InterPro" id="IPR000719">
    <property type="entry name" value="Prot_kinase_dom"/>
</dbReference>
<dbReference type="Proteomes" id="UP000053240">
    <property type="component" value="Unassembled WGS sequence"/>
</dbReference>
<dbReference type="GO" id="GO:0000146">
    <property type="term" value="F:microfilament motor activity"/>
    <property type="evidence" value="ECO:0007669"/>
    <property type="project" value="TreeGrafter"/>
</dbReference>
<dbReference type="Gene3D" id="1.10.510.10">
    <property type="entry name" value="Transferase(Phosphotransferase) domain 1"/>
    <property type="match status" value="1"/>
</dbReference>
<dbReference type="EMBL" id="LADJ01020461">
    <property type="protein sequence ID" value="KPJ21082.1"/>
    <property type="molecule type" value="Genomic_DNA"/>
</dbReference>
<organism evidence="10 11">
    <name type="scientific">Papilio machaon</name>
    <name type="common">Old World swallowtail butterfly</name>
    <dbReference type="NCBI Taxonomy" id="76193"/>
    <lineage>
        <taxon>Eukaryota</taxon>
        <taxon>Metazoa</taxon>
        <taxon>Ecdysozoa</taxon>
        <taxon>Arthropoda</taxon>
        <taxon>Hexapoda</taxon>
        <taxon>Insecta</taxon>
        <taxon>Pterygota</taxon>
        <taxon>Neoptera</taxon>
        <taxon>Endopterygota</taxon>
        <taxon>Lepidoptera</taxon>
        <taxon>Glossata</taxon>
        <taxon>Ditrysia</taxon>
        <taxon>Papilionoidea</taxon>
        <taxon>Papilionidae</taxon>
        <taxon>Papilioninae</taxon>
        <taxon>Papilio</taxon>
    </lineage>
</organism>
<evidence type="ECO:0000256" key="7">
    <source>
        <dbReference type="ARBA" id="ARBA00023273"/>
    </source>
</evidence>
<accession>A0A0N0PFN5</accession>
<dbReference type="InterPro" id="IPR017441">
    <property type="entry name" value="Protein_kinase_ATP_BS"/>
</dbReference>
<dbReference type="PANTHER" id="PTHR46256">
    <property type="entry name" value="AGAP011099-PA"/>
    <property type="match status" value="1"/>
</dbReference>
<dbReference type="SUPFAM" id="SSF56112">
    <property type="entry name" value="Protein kinase-like (PK-like)"/>
    <property type="match status" value="1"/>
</dbReference>
<keyword evidence="11" id="KW-1185">Reference proteome</keyword>
<keyword evidence="8" id="KW-0547">Nucleotide-binding</keyword>
<proteinExistence type="predicted"/>
<evidence type="ECO:0000256" key="3">
    <source>
        <dbReference type="ARBA" id="ARBA00022490"/>
    </source>
</evidence>
<dbReference type="InterPro" id="IPR052409">
    <property type="entry name" value="Myosin-III_kinase_activity"/>
</dbReference>
<evidence type="ECO:0000256" key="2">
    <source>
        <dbReference type="ARBA" id="ARBA00004316"/>
    </source>
</evidence>
<dbReference type="PROSITE" id="PS00107">
    <property type="entry name" value="PROTEIN_KINASE_ATP"/>
    <property type="match status" value="1"/>
</dbReference>
<dbReference type="AlphaFoldDB" id="A0A0N0PFN5"/>
<evidence type="ECO:0000256" key="1">
    <source>
        <dbReference type="ARBA" id="ARBA00004245"/>
    </source>
</evidence>
<comment type="subcellular location">
    <subcellularLocation>
        <location evidence="2">Cell projection</location>
    </subcellularLocation>
    <subcellularLocation>
        <location evidence="1">Cytoplasm</location>
        <location evidence="1">Cytoskeleton</location>
    </subcellularLocation>
</comment>
<name>A0A0N0PFN5_PAPMA</name>
<feature type="binding site" evidence="8">
    <location>
        <position position="47"/>
    </location>
    <ligand>
        <name>ATP</name>
        <dbReference type="ChEBI" id="CHEBI:30616"/>
    </ligand>
</feature>
<evidence type="ECO:0000256" key="8">
    <source>
        <dbReference type="PROSITE-ProRule" id="PRU10141"/>
    </source>
</evidence>
<evidence type="ECO:0000313" key="10">
    <source>
        <dbReference type="EMBL" id="KPJ21082.1"/>
    </source>
</evidence>
<evidence type="ECO:0000256" key="4">
    <source>
        <dbReference type="ARBA" id="ARBA00022737"/>
    </source>
</evidence>
<evidence type="ECO:0000313" key="11">
    <source>
        <dbReference type="Proteomes" id="UP000053240"/>
    </source>
</evidence>
<dbReference type="PANTHER" id="PTHR46256:SF2">
    <property type="entry name" value="NEITHER INACTIVATION NOR AFTERPOTENTIAL PROTEIN C"/>
    <property type="match status" value="1"/>
</dbReference>
<dbReference type="PROSITE" id="PS50011">
    <property type="entry name" value="PROTEIN_KINASE_DOM"/>
    <property type="match status" value="1"/>
</dbReference>
<dbReference type="GO" id="GO:0030832">
    <property type="term" value="P:regulation of actin filament length"/>
    <property type="evidence" value="ECO:0007669"/>
    <property type="project" value="TreeGrafter"/>
</dbReference>
<protein>
    <submittedName>
        <fullName evidence="10">Neither inactivation nor afterpotential protein C</fullName>
    </submittedName>
</protein>
<reference evidence="10 11" key="1">
    <citation type="journal article" date="2015" name="Nat. Commun.">
        <title>Outbred genome sequencing and CRISPR/Cas9 gene editing in butterflies.</title>
        <authorList>
            <person name="Li X."/>
            <person name="Fan D."/>
            <person name="Zhang W."/>
            <person name="Liu G."/>
            <person name="Zhang L."/>
            <person name="Zhao L."/>
            <person name="Fang X."/>
            <person name="Chen L."/>
            <person name="Dong Y."/>
            <person name="Chen Y."/>
            <person name="Ding Y."/>
            <person name="Zhao R."/>
            <person name="Feng M."/>
            <person name="Zhu Y."/>
            <person name="Feng Y."/>
            <person name="Jiang X."/>
            <person name="Zhu D."/>
            <person name="Xiang H."/>
            <person name="Feng X."/>
            <person name="Li S."/>
            <person name="Wang J."/>
            <person name="Zhang G."/>
            <person name="Kronforst M.R."/>
            <person name="Wang W."/>
        </authorList>
    </citation>
    <scope>NUCLEOTIDE SEQUENCE [LARGE SCALE GENOMIC DNA]</scope>
    <source>
        <strain evidence="10">Ya'a_city_454_Pm</strain>
        <tissue evidence="10">Whole body</tissue>
    </source>
</reference>
<gene>
    <name evidence="10" type="ORF">RR48_00912</name>
</gene>
<dbReference type="InterPro" id="IPR011009">
    <property type="entry name" value="Kinase-like_dom_sf"/>
</dbReference>
<dbReference type="GO" id="GO:0003779">
    <property type="term" value="F:actin binding"/>
    <property type="evidence" value="ECO:0007669"/>
    <property type="project" value="UniProtKB-KW"/>
</dbReference>
<dbReference type="GO" id="GO:0005524">
    <property type="term" value="F:ATP binding"/>
    <property type="evidence" value="ECO:0007669"/>
    <property type="project" value="UniProtKB-UniRule"/>
</dbReference>
<dbReference type="GO" id="GO:0005856">
    <property type="term" value="C:cytoskeleton"/>
    <property type="evidence" value="ECO:0007669"/>
    <property type="project" value="UniProtKB-SubCell"/>
</dbReference>
<dbReference type="STRING" id="76193.A0A0N0PFN5"/>
<dbReference type="InParanoid" id="A0A0N0PFN5"/>
<evidence type="ECO:0000259" key="9">
    <source>
        <dbReference type="PROSITE" id="PS50011"/>
    </source>
</evidence>
<comment type="caution">
    <text evidence="10">The sequence shown here is derived from an EMBL/GenBank/DDBJ whole genome shotgun (WGS) entry which is preliminary data.</text>
</comment>
<keyword evidence="8" id="KW-0067">ATP-binding</keyword>
<keyword evidence="5" id="KW-0009">Actin-binding</keyword>
<evidence type="ECO:0000256" key="5">
    <source>
        <dbReference type="ARBA" id="ARBA00023203"/>
    </source>
</evidence>
<evidence type="ECO:0000256" key="6">
    <source>
        <dbReference type="ARBA" id="ARBA00023212"/>
    </source>
</evidence>
<keyword evidence="4" id="KW-0677">Repeat</keyword>
<feature type="domain" description="Protein kinase" evidence="9">
    <location>
        <begin position="17"/>
        <end position="182"/>
    </location>
</feature>
<keyword evidence="7" id="KW-0966">Cell projection</keyword>
<dbReference type="Pfam" id="PF00069">
    <property type="entry name" value="Pkinase"/>
    <property type="match status" value="1"/>
</dbReference>
<dbReference type="GO" id="GO:0004674">
    <property type="term" value="F:protein serine/threonine kinase activity"/>
    <property type="evidence" value="ECO:0007669"/>
    <property type="project" value="TreeGrafter"/>
</dbReference>
<dbReference type="GO" id="GO:0042995">
    <property type="term" value="C:cell projection"/>
    <property type="evidence" value="ECO:0007669"/>
    <property type="project" value="UniProtKB-SubCell"/>
</dbReference>
<dbReference type="SMART" id="SM00220">
    <property type="entry name" value="S_TKc"/>
    <property type="match status" value="1"/>
</dbReference>
<keyword evidence="6" id="KW-0206">Cytoskeleton</keyword>